<keyword evidence="3 4" id="KW-0687">Ribonucleoprotein</keyword>
<evidence type="ECO:0000256" key="2">
    <source>
        <dbReference type="ARBA" id="ARBA00022980"/>
    </source>
</evidence>
<dbReference type="InterPro" id="IPR008991">
    <property type="entry name" value="Translation_prot_SH3-like_sf"/>
</dbReference>
<evidence type="ECO:0000256" key="4">
    <source>
        <dbReference type="RuleBase" id="RU000575"/>
    </source>
</evidence>
<dbReference type="Pfam" id="PF01777">
    <property type="entry name" value="Ribosomal_L27e"/>
    <property type="match status" value="1"/>
</dbReference>
<evidence type="ECO:0000256" key="3">
    <source>
        <dbReference type="ARBA" id="ARBA00023274"/>
    </source>
</evidence>
<reference evidence="6 7" key="1">
    <citation type="submission" date="2022-07" db="EMBL/GenBank/DDBJ databases">
        <title>Genome-wide signatures of adaptation to extreme environments.</title>
        <authorList>
            <person name="Cho C.H."/>
            <person name="Yoon H.S."/>
        </authorList>
    </citation>
    <scope>NUCLEOTIDE SEQUENCE [LARGE SCALE GENOMIC DNA]</scope>
    <source>
        <strain evidence="6 7">DBV 063 E5</strain>
    </source>
</reference>
<dbReference type="GO" id="GO:1990904">
    <property type="term" value="C:ribonucleoprotein complex"/>
    <property type="evidence" value="ECO:0007669"/>
    <property type="project" value="UniProtKB-KW"/>
</dbReference>
<dbReference type="PROSITE" id="PS01107">
    <property type="entry name" value="RIBOSOMAL_L27E"/>
    <property type="match status" value="1"/>
</dbReference>
<accession>A0AAV9J0X1</accession>
<keyword evidence="2 4" id="KW-0689">Ribosomal protein</keyword>
<dbReference type="CDD" id="cd06090">
    <property type="entry name" value="KOW_RPL27"/>
    <property type="match status" value="1"/>
</dbReference>
<feature type="domain" description="KOW" evidence="5">
    <location>
        <begin position="4"/>
        <end position="31"/>
    </location>
</feature>
<dbReference type="GO" id="GO:0005840">
    <property type="term" value="C:ribosome"/>
    <property type="evidence" value="ECO:0007669"/>
    <property type="project" value="UniProtKB-KW"/>
</dbReference>
<dbReference type="AlphaFoldDB" id="A0AAV9J0X1"/>
<dbReference type="GO" id="GO:0003735">
    <property type="term" value="F:structural constituent of ribosome"/>
    <property type="evidence" value="ECO:0007669"/>
    <property type="project" value="InterPro"/>
</dbReference>
<dbReference type="InterPro" id="IPR018262">
    <property type="entry name" value="Ribosomal_eL27_CS"/>
</dbReference>
<gene>
    <name evidence="6" type="ORF">CDCA_CDCA15G3966</name>
</gene>
<evidence type="ECO:0000313" key="7">
    <source>
        <dbReference type="Proteomes" id="UP001301350"/>
    </source>
</evidence>
<dbReference type="GO" id="GO:0006412">
    <property type="term" value="P:translation"/>
    <property type="evidence" value="ECO:0007669"/>
    <property type="project" value="InterPro"/>
</dbReference>
<protein>
    <recommendedName>
        <fullName evidence="4">60S ribosomal protein L27</fullName>
    </recommendedName>
</protein>
<proteinExistence type="inferred from homology"/>
<comment type="caution">
    <text evidence="6">The sequence shown here is derived from an EMBL/GenBank/DDBJ whole genome shotgun (WGS) entry which is preliminary data.</text>
</comment>
<sequence>MVKFLKPGKIVLLTSGRYAGRKAVIVRNYDDGTSDRGYGHALVAGISRYPKRVTRRMSDKRIAKRIKIRPFVKFVNYSHLMPTRYVFDAADALREQIHEEAFRGKPESVDLVGGRKTSCKAVRKVLEERHQAGKNRWFFAKLRF</sequence>
<dbReference type="Proteomes" id="UP001301350">
    <property type="component" value="Unassembled WGS sequence"/>
</dbReference>
<dbReference type="FunFam" id="2.30.30.770:FF:000001">
    <property type="entry name" value="60S ribosomal protein L27"/>
    <property type="match status" value="1"/>
</dbReference>
<dbReference type="EMBL" id="JANCYW010000015">
    <property type="protein sequence ID" value="KAK4537941.1"/>
    <property type="molecule type" value="Genomic_DNA"/>
</dbReference>
<name>A0AAV9J0X1_CYACA</name>
<comment type="similarity">
    <text evidence="1 4">Belongs to the eukaryotic ribosomal protein eL27 family.</text>
</comment>
<evidence type="ECO:0000313" key="6">
    <source>
        <dbReference type="EMBL" id="KAK4537941.1"/>
    </source>
</evidence>
<keyword evidence="7" id="KW-1185">Reference proteome</keyword>
<evidence type="ECO:0000259" key="5">
    <source>
        <dbReference type="SMART" id="SM00739"/>
    </source>
</evidence>
<dbReference type="InterPro" id="IPR005824">
    <property type="entry name" value="KOW"/>
</dbReference>
<dbReference type="SUPFAM" id="SSF50104">
    <property type="entry name" value="Translation proteins SH3-like domain"/>
    <property type="match status" value="1"/>
</dbReference>
<evidence type="ECO:0000256" key="1">
    <source>
        <dbReference type="ARBA" id="ARBA00009124"/>
    </source>
</evidence>
<dbReference type="SMART" id="SM00739">
    <property type="entry name" value="KOW"/>
    <property type="match status" value="1"/>
</dbReference>
<organism evidence="6 7">
    <name type="scientific">Cyanidium caldarium</name>
    <name type="common">Red alga</name>
    <dbReference type="NCBI Taxonomy" id="2771"/>
    <lineage>
        <taxon>Eukaryota</taxon>
        <taxon>Rhodophyta</taxon>
        <taxon>Bangiophyceae</taxon>
        <taxon>Cyanidiales</taxon>
        <taxon>Cyanidiaceae</taxon>
        <taxon>Cyanidium</taxon>
    </lineage>
</organism>
<dbReference type="PANTHER" id="PTHR10497">
    <property type="entry name" value="60S RIBOSOMAL PROTEIN L27"/>
    <property type="match status" value="1"/>
</dbReference>
<dbReference type="InterPro" id="IPR038655">
    <property type="entry name" value="Ribosomal_eL27_sf"/>
</dbReference>
<dbReference type="InterPro" id="IPR001141">
    <property type="entry name" value="Ribosomal_eL27"/>
</dbReference>
<dbReference type="Gene3D" id="2.30.30.770">
    <property type="match status" value="1"/>
</dbReference>
<dbReference type="Pfam" id="PF00467">
    <property type="entry name" value="KOW"/>
    <property type="match status" value="1"/>
</dbReference>
<dbReference type="InterPro" id="IPR041991">
    <property type="entry name" value="Ribosomal_eL27_KOW"/>
</dbReference>